<proteinExistence type="predicted"/>
<dbReference type="STRING" id="57577.A0A2K3MJH0"/>
<comment type="caution">
    <text evidence="5">The sequence shown here is derived from an EMBL/GenBank/DDBJ whole genome shotgun (WGS) entry which is preliminary data.</text>
</comment>
<protein>
    <recommendedName>
        <fullName evidence="7">Chloride conductance regulatory protein ICln-like</fullName>
    </recommendedName>
</protein>
<evidence type="ECO:0008006" key="7">
    <source>
        <dbReference type="Google" id="ProtNLM"/>
    </source>
</evidence>
<evidence type="ECO:0000256" key="2">
    <source>
        <dbReference type="ARBA" id="ARBA00004496"/>
    </source>
</evidence>
<organism evidence="5 6">
    <name type="scientific">Trifolium pratense</name>
    <name type="common">Red clover</name>
    <dbReference type="NCBI Taxonomy" id="57577"/>
    <lineage>
        <taxon>Eukaryota</taxon>
        <taxon>Viridiplantae</taxon>
        <taxon>Streptophyta</taxon>
        <taxon>Embryophyta</taxon>
        <taxon>Tracheophyta</taxon>
        <taxon>Spermatophyta</taxon>
        <taxon>Magnoliopsida</taxon>
        <taxon>eudicotyledons</taxon>
        <taxon>Gunneridae</taxon>
        <taxon>Pentapetalae</taxon>
        <taxon>rosids</taxon>
        <taxon>fabids</taxon>
        <taxon>Fabales</taxon>
        <taxon>Fabaceae</taxon>
        <taxon>Papilionoideae</taxon>
        <taxon>50 kb inversion clade</taxon>
        <taxon>NPAAA clade</taxon>
        <taxon>Hologalegina</taxon>
        <taxon>IRL clade</taxon>
        <taxon>Trifolieae</taxon>
        <taxon>Trifolium</taxon>
    </lineage>
</organism>
<dbReference type="GO" id="GO:0005634">
    <property type="term" value="C:nucleus"/>
    <property type="evidence" value="ECO:0007669"/>
    <property type="project" value="UniProtKB-SubCell"/>
</dbReference>
<dbReference type="GO" id="GO:0005737">
    <property type="term" value="C:cytoplasm"/>
    <property type="evidence" value="ECO:0007669"/>
    <property type="project" value="UniProtKB-SubCell"/>
</dbReference>
<gene>
    <name evidence="5" type="ORF">L195_g047054</name>
</gene>
<dbReference type="EMBL" id="ASHM01064418">
    <property type="protein sequence ID" value="PNX90926.1"/>
    <property type="molecule type" value="Genomic_DNA"/>
</dbReference>
<accession>A0A2K3MJH0</accession>
<keyword evidence="3" id="KW-0963">Cytoplasm</keyword>
<keyword evidence="4" id="KW-0539">Nucleus</keyword>
<evidence type="ECO:0000256" key="4">
    <source>
        <dbReference type="ARBA" id="ARBA00023242"/>
    </source>
</evidence>
<dbReference type="Proteomes" id="UP000236291">
    <property type="component" value="Unassembled WGS sequence"/>
</dbReference>
<dbReference type="Pfam" id="PF03517">
    <property type="entry name" value="Voldacs"/>
    <property type="match status" value="1"/>
</dbReference>
<evidence type="ECO:0000313" key="6">
    <source>
        <dbReference type="Proteomes" id="UP000236291"/>
    </source>
</evidence>
<dbReference type="Gene3D" id="2.30.29.30">
    <property type="entry name" value="Pleckstrin-homology domain (PH domain)/Phosphotyrosine-binding domain (PTB)"/>
    <property type="match status" value="1"/>
</dbReference>
<comment type="subcellular location">
    <subcellularLocation>
        <location evidence="2">Cytoplasm</location>
    </subcellularLocation>
    <subcellularLocation>
        <location evidence="1">Nucleus</location>
    </subcellularLocation>
</comment>
<dbReference type="InterPro" id="IPR011993">
    <property type="entry name" value="PH-like_dom_sf"/>
</dbReference>
<reference evidence="5 6" key="2">
    <citation type="journal article" date="2017" name="Front. Plant Sci.">
        <title>Gene Classification and Mining of Molecular Markers Useful in Red Clover (Trifolium pratense) Breeding.</title>
        <authorList>
            <person name="Istvanek J."/>
            <person name="Dluhosova J."/>
            <person name="Dluhos P."/>
            <person name="Patkova L."/>
            <person name="Nedelnik J."/>
            <person name="Repkova J."/>
        </authorList>
    </citation>
    <scope>NUCLEOTIDE SEQUENCE [LARGE SCALE GENOMIC DNA]</scope>
    <source>
        <strain evidence="6">cv. Tatra</strain>
        <tissue evidence="5">Young leaves</tissue>
    </source>
</reference>
<dbReference type="InterPro" id="IPR039924">
    <property type="entry name" value="ICln/Lot5/Saf5"/>
</dbReference>
<name>A0A2K3MJH0_TRIPR</name>
<reference evidence="5 6" key="1">
    <citation type="journal article" date="2014" name="Am. J. Bot.">
        <title>Genome assembly and annotation for red clover (Trifolium pratense; Fabaceae).</title>
        <authorList>
            <person name="Istvanek J."/>
            <person name="Jaros M."/>
            <person name="Krenek A."/>
            <person name="Repkova J."/>
        </authorList>
    </citation>
    <scope>NUCLEOTIDE SEQUENCE [LARGE SCALE GENOMIC DNA]</scope>
    <source>
        <strain evidence="6">cv. Tatra</strain>
        <tissue evidence="5">Young leaves</tissue>
    </source>
</reference>
<evidence type="ECO:0000256" key="1">
    <source>
        <dbReference type="ARBA" id="ARBA00004123"/>
    </source>
</evidence>
<sequence>MFGIRSKSNEMDSLFQVFCECAELNPDPNDEEEQEEAHEWIFNAEQMEEEEAGMCDRGL</sequence>
<evidence type="ECO:0000313" key="5">
    <source>
        <dbReference type="EMBL" id="PNX90926.1"/>
    </source>
</evidence>
<evidence type="ECO:0000256" key="3">
    <source>
        <dbReference type="ARBA" id="ARBA00022490"/>
    </source>
</evidence>
<dbReference type="AlphaFoldDB" id="A0A2K3MJH0"/>